<dbReference type="GO" id="GO:0015979">
    <property type="term" value="P:photosynthesis"/>
    <property type="evidence" value="ECO:0007669"/>
    <property type="project" value="UniProtKB-KW"/>
</dbReference>
<dbReference type="Gene3D" id="2.60.40.4070">
    <property type="match status" value="1"/>
</dbReference>
<proteinExistence type="predicted"/>
<dbReference type="AlphaFoldDB" id="A0A508TS21"/>
<dbReference type="InterPro" id="IPR015943">
    <property type="entry name" value="WD40/YVTN_repeat-like_dom_sf"/>
</dbReference>
<dbReference type="Pfam" id="PF13860">
    <property type="entry name" value="FlgD_ig"/>
    <property type="match status" value="1"/>
</dbReference>
<dbReference type="SUPFAM" id="SSF110296">
    <property type="entry name" value="Oligoxyloglucan reducing end-specific cellobiohydrolase"/>
    <property type="match status" value="2"/>
</dbReference>
<dbReference type="Pfam" id="PF14870">
    <property type="entry name" value="PSII_BNR"/>
    <property type="match status" value="1"/>
</dbReference>
<evidence type="ECO:0000313" key="6">
    <source>
        <dbReference type="Proteomes" id="UP000328092"/>
    </source>
</evidence>
<dbReference type="InterPro" id="IPR028203">
    <property type="entry name" value="PSII_CF48-like_dom"/>
</dbReference>
<dbReference type="RefSeq" id="WP_139863463.1">
    <property type="nucleotide sequence ID" value="NZ_CAADFC020000028.1"/>
</dbReference>
<evidence type="ECO:0000256" key="1">
    <source>
        <dbReference type="ARBA" id="ARBA00022531"/>
    </source>
</evidence>
<feature type="domain" description="FlgD/Vpr Ig-like" evidence="3">
    <location>
        <begin position="397"/>
        <end position="453"/>
    </location>
</feature>
<evidence type="ECO:0000313" key="5">
    <source>
        <dbReference type="EMBL" id="VIO77082.1"/>
    </source>
</evidence>
<comment type="caution">
    <text evidence="5">The sequence shown here is derived from an EMBL/GenBank/DDBJ whole genome shotgun (WGS) entry which is preliminary data.</text>
</comment>
<dbReference type="OrthoDB" id="9764804at2"/>
<evidence type="ECO:0000259" key="4">
    <source>
        <dbReference type="Pfam" id="PF14870"/>
    </source>
</evidence>
<evidence type="ECO:0000259" key="3">
    <source>
        <dbReference type="Pfam" id="PF13860"/>
    </source>
</evidence>
<dbReference type="Gene3D" id="2.130.10.10">
    <property type="entry name" value="YVTN repeat-like/Quinoprotein amine dehydrogenase"/>
    <property type="match status" value="2"/>
</dbReference>
<evidence type="ECO:0000256" key="2">
    <source>
        <dbReference type="ARBA" id="ARBA00023276"/>
    </source>
</evidence>
<organism evidence="5 6">
    <name type="scientific">Bradyrhizobium ivorense</name>
    <dbReference type="NCBI Taxonomy" id="2511166"/>
    <lineage>
        <taxon>Bacteria</taxon>
        <taxon>Pseudomonadati</taxon>
        <taxon>Pseudomonadota</taxon>
        <taxon>Alphaproteobacteria</taxon>
        <taxon>Hyphomicrobiales</taxon>
        <taxon>Nitrobacteraceae</taxon>
        <taxon>Bradyrhizobium</taxon>
    </lineage>
</organism>
<name>A0A508TS21_9BRAD</name>
<keyword evidence="6" id="KW-1185">Reference proteome</keyword>
<accession>A0A508TS21</accession>
<reference evidence="5" key="1">
    <citation type="submission" date="2019-02" db="EMBL/GenBank/DDBJ databases">
        <authorList>
            <person name="Pothier F.J."/>
        </authorList>
    </citation>
    <scope>NUCLEOTIDE SEQUENCE</scope>
    <source>
        <strain evidence="5">CI-1B</strain>
    </source>
</reference>
<feature type="domain" description="Photosynthesis system II assembly factor Ycf48/Hcf136-like" evidence="4">
    <location>
        <begin position="6"/>
        <end position="112"/>
    </location>
</feature>
<dbReference type="PANTHER" id="PTHR47199:SF2">
    <property type="entry name" value="PHOTOSYSTEM II STABILITY_ASSEMBLY FACTOR HCF136, CHLOROPLASTIC"/>
    <property type="match status" value="1"/>
</dbReference>
<keyword evidence="1" id="KW-0602">Photosynthesis</keyword>
<sequence>MSPASEWKWVATNSPTANSRTDDIWFFDEQKGWLVNSNGQVSQTLDGGETWTMKKFIDPNSKGFPYLRCMGWANERIGWVGAVTAFDAGNKDYLQVLLHRTTDGGASWENMSNMPDNSPAGICGMFAVNERIVYGAGTNDPDLPGPGLVKTTDGGLTWTHTDLSQHADNLIDVYFSDENTGWIVGGKKQSSCPAIKPGYETHPQYSQLKPVVLKTTDGGATWVNKAAGVDGLDCGEWGWKIQFLDARTGFVALENFTTAAILKTSDGGETWVRLPIVDAAGRSINMDLEGVGFIDGQSGWVGGWADNFEGLFNSLTVDGGKSWTAQNNVPGNPATDPRIRINRYRFLGSPISKGYCSGAQVYKRAAPGAPTIAMAAARRATPQPAGLALSHTANFSSRSVEITYVLPQDAASVFVGIWNHFAFHVRTLVDGRSLKAGRHTITWDGTDDSGKPLGGDLYICRMSVDGRTGESQTVRLPK</sequence>
<gene>
    <name evidence="5" type="primary">hcf136</name>
    <name evidence="5" type="ORF">CI1B_69050</name>
</gene>
<dbReference type="GO" id="GO:0009523">
    <property type="term" value="C:photosystem II"/>
    <property type="evidence" value="ECO:0007669"/>
    <property type="project" value="UniProtKB-KW"/>
</dbReference>
<protein>
    <submittedName>
        <fullName evidence="5">Ycf48-like protein</fullName>
    </submittedName>
</protein>
<dbReference type="InterPro" id="IPR025965">
    <property type="entry name" value="FlgD/Vpr_Ig-like"/>
</dbReference>
<dbReference type="Proteomes" id="UP000328092">
    <property type="component" value="Unassembled WGS sequence"/>
</dbReference>
<dbReference type="PANTHER" id="PTHR47199">
    <property type="entry name" value="PHOTOSYSTEM II STABILITY/ASSEMBLY FACTOR HCF136, CHLOROPLASTIC"/>
    <property type="match status" value="1"/>
</dbReference>
<dbReference type="EMBL" id="CAADFC020000028">
    <property type="protein sequence ID" value="VIO77082.1"/>
    <property type="molecule type" value="Genomic_DNA"/>
</dbReference>
<keyword evidence="2" id="KW-0604">Photosystem II</keyword>